<feature type="non-terminal residue" evidence="1">
    <location>
        <position position="125"/>
    </location>
</feature>
<keyword evidence="2" id="KW-1185">Reference proteome</keyword>
<name>A0ACA9NG86_9GLOM</name>
<protein>
    <submittedName>
        <fullName evidence="1">13786_t:CDS:1</fullName>
    </submittedName>
</protein>
<evidence type="ECO:0000313" key="2">
    <source>
        <dbReference type="Proteomes" id="UP000789702"/>
    </source>
</evidence>
<dbReference type="Proteomes" id="UP000789702">
    <property type="component" value="Unassembled WGS sequence"/>
</dbReference>
<gene>
    <name evidence="1" type="ORF">DHETER_LOCUS9503</name>
</gene>
<organism evidence="1 2">
    <name type="scientific">Dentiscutata heterogama</name>
    <dbReference type="NCBI Taxonomy" id="1316150"/>
    <lineage>
        <taxon>Eukaryota</taxon>
        <taxon>Fungi</taxon>
        <taxon>Fungi incertae sedis</taxon>
        <taxon>Mucoromycota</taxon>
        <taxon>Glomeromycotina</taxon>
        <taxon>Glomeromycetes</taxon>
        <taxon>Diversisporales</taxon>
        <taxon>Gigasporaceae</taxon>
        <taxon>Dentiscutata</taxon>
    </lineage>
</organism>
<sequence>DSSVIENDIDTIIINDDSDDECNLLSSANNSKDQMVISRESSFLDKMIISRENSFINANDNEIIVSQTREKGKGHSNPASCSYTFIEDSDQESYAPIEDLDQESYAPIEDLDQEIYIPIKDSNKE</sequence>
<evidence type="ECO:0000313" key="1">
    <source>
        <dbReference type="EMBL" id="CAG8655519.1"/>
    </source>
</evidence>
<accession>A0ACA9NG86</accession>
<feature type="non-terminal residue" evidence="1">
    <location>
        <position position="1"/>
    </location>
</feature>
<reference evidence="1" key="1">
    <citation type="submission" date="2021-06" db="EMBL/GenBank/DDBJ databases">
        <authorList>
            <person name="Kallberg Y."/>
            <person name="Tangrot J."/>
            <person name="Rosling A."/>
        </authorList>
    </citation>
    <scope>NUCLEOTIDE SEQUENCE</scope>
    <source>
        <strain evidence="1">IL203A</strain>
    </source>
</reference>
<proteinExistence type="predicted"/>
<comment type="caution">
    <text evidence="1">The sequence shown here is derived from an EMBL/GenBank/DDBJ whole genome shotgun (WGS) entry which is preliminary data.</text>
</comment>
<dbReference type="EMBL" id="CAJVPU010016792">
    <property type="protein sequence ID" value="CAG8655519.1"/>
    <property type="molecule type" value="Genomic_DNA"/>
</dbReference>